<dbReference type="Gene3D" id="3.40.50.300">
    <property type="entry name" value="P-loop containing nucleotide triphosphate hydrolases"/>
    <property type="match status" value="1"/>
</dbReference>
<dbReference type="PRINTS" id="PR00326">
    <property type="entry name" value="GTP1OBG"/>
</dbReference>
<proteinExistence type="predicted"/>
<dbReference type="PANTHER" id="PTHR43185">
    <property type="entry name" value="FERROUS IRON TRANSPORT PROTEIN B"/>
    <property type="match status" value="1"/>
</dbReference>
<gene>
    <name evidence="3" type="ORF">ACFOUO_16210</name>
</gene>
<dbReference type="Pfam" id="PF17910">
    <property type="entry name" value="FeoB_Cyto"/>
    <property type="match status" value="1"/>
</dbReference>
<dbReference type="CDD" id="cd01879">
    <property type="entry name" value="FeoB"/>
    <property type="match status" value="1"/>
</dbReference>
<name>A0ABV8JNJ6_9BACL</name>
<dbReference type="Pfam" id="PF02421">
    <property type="entry name" value="FeoB_N"/>
    <property type="match status" value="1"/>
</dbReference>
<protein>
    <submittedName>
        <fullName evidence="3">FeoB small GTPase domain-containing protein</fullName>
    </submittedName>
</protein>
<keyword evidence="4" id="KW-1185">Reference proteome</keyword>
<dbReference type="SUPFAM" id="SSF52540">
    <property type="entry name" value="P-loop containing nucleoside triphosphate hydrolases"/>
    <property type="match status" value="1"/>
</dbReference>
<comment type="caution">
    <text evidence="3">The sequence shown here is derived from an EMBL/GenBank/DDBJ whole genome shotgun (WGS) entry which is preliminary data.</text>
</comment>
<dbReference type="InterPro" id="IPR030389">
    <property type="entry name" value="G_FEOB_dom"/>
</dbReference>
<dbReference type="Proteomes" id="UP001595843">
    <property type="component" value="Unassembled WGS sequence"/>
</dbReference>
<dbReference type="InterPro" id="IPR027417">
    <property type="entry name" value="P-loop_NTPase"/>
</dbReference>
<dbReference type="RefSeq" id="WP_380706151.1">
    <property type="nucleotide sequence ID" value="NZ_JBHSAP010000018.1"/>
</dbReference>
<dbReference type="Gene3D" id="1.10.287.1770">
    <property type="match status" value="1"/>
</dbReference>
<dbReference type="PANTHER" id="PTHR43185:SF1">
    <property type="entry name" value="FE(2+) TRANSPORTER FEOB"/>
    <property type="match status" value="1"/>
</dbReference>
<dbReference type="InterPro" id="IPR050860">
    <property type="entry name" value="FeoB_GTPase"/>
</dbReference>
<feature type="domain" description="FeoB-type G" evidence="2">
    <location>
        <begin position="19"/>
        <end position="181"/>
    </location>
</feature>
<dbReference type="InterPro" id="IPR006073">
    <property type="entry name" value="GTP-bd"/>
</dbReference>
<organism evidence="3 4">
    <name type="scientific">Salinithrix halophila</name>
    <dbReference type="NCBI Taxonomy" id="1485204"/>
    <lineage>
        <taxon>Bacteria</taxon>
        <taxon>Bacillati</taxon>
        <taxon>Bacillota</taxon>
        <taxon>Bacilli</taxon>
        <taxon>Bacillales</taxon>
        <taxon>Thermoactinomycetaceae</taxon>
        <taxon>Salinithrix</taxon>
    </lineage>
</organism>
<sequence>MPLHYHPSKTDKNLPVKTMYRVALAGNPNTGKSTLFNALTGLRQHTGNWPGKTVLHAEGTYDFNGKTFKLIDLPGTYSLYSNSADEEVARDCIVFEQPDVTVVVLDATAMERNMNLALQVLEITDQVILCVNLMDEARKKGIWIDTRKLSAKLGVPVIPTTARNHDGLQRLQRTIEEMVEGKIPTHPYRVHYGEEIEKRIAEMEPDIRAIFDAQLPSRWIALRLLDGDQNLVDALKNRLNRDGEEKGSHGTDQPLYPIEA</sequence>
<reference evidence="4" key="1">
    <citation type="journal article" date="2019" name="Int. J. Syst. Evol. Microbiol.">
        <title>The Global Catalogue of Microorganisms (GCM) 10K type strain sequencing project: providing services to taxonomists for standard genome sequencing and annotation.</title>
        <authorList>
            <consortium name="The Broad Institute Genomics Platform"/>
            <consortium name="The Broad Institute Genome Sequencing Center for Infectious Disease"/>
            <person name="Wu L."/>
            <person name="Ma J."/>
        </authorList>
    </citation>
    <scope>NUCLEOTIDE SEQUENCE [LARGE SCALE GENOMIC DNA]</scope>
    <source>
        <strain evidence="4">IBRC-M 10813</strain>
    </source>
</reference>
<evidence type="ECO:0000256" key="1">
    <source>
        <dbReference type="SAM" id="MobiDB-lite"/>
    </source>
</evidence>
<dbReference type="PROSITE" id="PS51711">
    <property type="entry name" value="G_FEOB"/>
    <property type="match status" value="1"/>
</dbReference>
<accession>A0ABV8JNJ6</accession>
<dbReference type="EMBL" id="JBHSAP010000018">
    <property type="protein sequence ID" value="MFC4078342.1"/>
    <property type="molecule type" value="Genomic_DNA"/>
</dbReference>
<evidence type="ECO:0000313" key="3">
    <source>
        <dbReference type="EMBL" id="MFC4078342.1"/>
    </source>
</evidence>
<evidence type="ECO:0000259" key="2">
    <source>
        <dbReference type="PROSITE" id="PS51711"/>
    </source>
</evidence>
<dbReference type="InterPro" id="IPR041069">
    <property type="entry name" value="FeoB_Cyto"/>
</dbReference>
<evidence type="ECO:0000313" key="4">
    <source>
        <dbReference type="Proteomes" id="UP001595843"/>
    </source>
</evidence>
<feature type="region of interest" description="Disordered" evidence="1">
    <location>
        <begin position="241"/>
        <end position="260"/>
    </location>
</feature>